<evidence type="ECO:0000313" key="3">
    <source>
        <dbReference type="Proteomes" id="UP000298787"/>
    </source>
</evidence>
<feature type="compositionally biased region" description="Polar residues" evidence="1">
    <location>
        <begin position="212"/>
        <end position="223"/>
    </location>
</feature>
<proteinExistence type="predicted"/>
<dbReference type="EMBL" id="CM014093">
    <property type="protein sequence ID" value="TKS84142.1"/>
    <property type="molecule type" value="Genomic_DNA"/>
</dbReference>
<gene>
    <name evidence="2" type="ORF">D9C73_019091</name>
</gene>
<evidence type="ECO:0000256" key="1">
    <source>
        <dbReference type="SAM" id="MobiDB-lite"/>
    </source>
</evidence>
<keyword evidence="3" id="KW-1185">Reference proteome</keyword>
<feature type="region of interest" description="Disordered" evidence="1">
    <location>
        <begin position="90"/>
        <end position="153"/>
    </location>
</feature>
<feature type="region of interest" description="Disordered" evidence="1">
    <location>
        <begin position="177"/>
        <end position="223"/>
    </location>
</feature>
<evidence type="ECO:0000313" key="2">
    <source>
        <dbReference type="EMBL" id="TKS84142.1"/>
    </source>
</evidence>
<feature type="compositionally biased region" description="Basic and acidic residues" evidence="1">
    <location>
        <begin position="111"/>
        <end position="129"/>
    </location>
</feature>
<protein>
    <submittedName>
        <fullName evidence="2">Uncharacterized protein</fullName>
    </submittedName>
</protein>
<sequence>MMERYLQHHSLKRRMTDQAAIFTDFGLPSFADKNQSEMELLTTAVVIFLLTTACAKPIVKHRYYDADISDDDWKHESPDRYDLLSWQPNESYSYEDSSSQSQESSEQQESLESHESSEQKESSESHESSESSESQSSEESSEEIKFTDQPTTVMTTTAMTTTTTGGVSDLTLGPAPVSTDGPNVTPPAATTTTPNITPDVTPNITPDVTPNATPNVTPDVTPNITPDVTPSVTSNNVTHCVTVEIPTAAPITERRGDN</sequence>
<name>A0A4V6ARE6_COLLU</name>
<feature type="compositionally biased region" description="Low complexity" evidence="1">
    <location>
        <begin position="182"/>
        <end position="211"/>
    </location>
</feature>
<dbReference type="Proteomes" id="UP000298787">
    <property type="component" value="Chromosome 16"/>
</dbReference>
<accession>A0A4V6ARE6</accession>
<reference evidence="2 3" key="1">
    <citation type="submission" date="2019-01" db="EMBL/GenBank/DDBJ databases">
        <title>Genome Assembly of Collichthys lucidus.</title>
        <authorList>
            <person name="Cai M."/>
            <person name="Xiao S."/>
        </authorList>
    </citation>
    <scope>NUCLEOTIDE SEQUENCE [LARGE SCALE GENOMIC DNA]</scope>
    <source>
        <strain evidence="2">JT15FE1705JMU</strain>
        <tissue evidence="2">Muscle</tissue>
    </source>
</reference>
<organism evidence="2 3">
    <name type="scientific">Collichthys lucidus</name>
    <name type="common">Big head croaker</name>
    <name type="synonym">Sciaena lucida</name>
    <dbReference type="NCBI Taxonomy" id="240159"/>
    <lineage>
        <taxon>Eukaryota</taxon>
        <taxon>Metazoa</taxon>
        <taxon>Chordata</taxon>
        <taxon>Craniata</taxon>
        <taxon>Vertebrata</taxon>
        <taxon>Euteleostomi</taxon>
        <taxon>Actinopterygii</taxon>
        <taxon>Neopterygii</taxon>
        <taxon>Teleostei</taxon>
        <taxon>Neoteleostei</taxon>
        <taxon>Acanthomorphata</taxon>
        <taxon>Eupercaria</taxon>
        <taxon>Sciaenidae</taxon>
        <taxon>Collichthys</taxon>
    </lineage>
</organism>
<feature type="compositionally biased region" description="Low complexity" evidence="1">
    <location>
        <begin position="90"/>
        <end position="110"/>
    </location>
</feature>
<dbReference type="STRING" id="240159.A0A4V6ARE6"/>
<dbReference type="AlphaFoldDB" id="A0A4V6ARE6"/>